<sequence length="208" mass="23543">MNYLAHLHLGGDRPAQLLGSLYGDFVKGPLAGQWPAEIEAGIRLHRRIDAFTDSHALIHSAKSRFPSERRRMAGVLLDVFFDHCLARDWGRFSGEPLEHFTQRVYGVLGRTPGLPERLARIAPRMAAQDWLGSYRQFEVLQDVVSGMSRRLSRPSLLEGAWEELDRLYEPLSGDFREFYPELQEFVRNSPKSMDGPGGLDMRQPPGGP</sequence>
<dbReference type="STRING" id="46680.GCA_000807755_00901"/>
<dbReference type="GO" id="GO:0006633">
    <property type="term" value="P:fatty acid biosynthetic process"/>
    <property type="evidence" value="ECO:0007669"/>
    <property type="project" value="UniProtKB-KW"/>
</dbReference>
<dbReference type="PANTHER" id="PTHR38764:SF1">
    <property type="entry name" value="ACYL CARRIER PROTEIN PHOSPHODIESTERASE"/>
    <property type="match status" value="1"/>
</dbReference>
<evidence type="ECO:0000256" key="5">
    <source>
        <dbReference type="SAM" id="MobiDB-lite"/>
    </source>
</evidence>
<name>A0A2D0ACE5_PSENT</name>
<feature type="region of interest" description="Disordered" evidence="5">
    <location>
        <begin position="187"/>
        <end position="208"/>
    </location>
</feature>
<dbReference type="EMBL" id="NJBA01000006">
    <property type="protein sequence ID" value="OWP49329.1"/>
    <property type="molecule type" value="Genomic_DNA"/>
</dbReference>
<keyword evidence="1" id="KW-0444">Lipid biosynthesis</keyword>
<protein>
    <submittedName>
        <fullName evidence="6">ACP phosphodiesterase</fullName>
    </submittedName>
</protein>
<proteinExistence type="predicted"/>
<reference evidence="6 7" key="1">
    <citation type="submission" date="2017-06" db="EMBL/GenBank/DDBJ databases">
        <title>Draft genome of Pseudomonas nitroreducens DF05.</title>
        <authorList>
            <person name="Iyer R."/>
        </authorList>
    </citation>
    <scope>NUCLEOTIDE SEQUENCE [LARGE SCALE GENOMIC DNA]</scope>
    <source>
        <strain evidence="6 7">DF05</strain>
    </source>
</reference>
<organism evidence="6 7">
    <name type="scientific">Pseudomonas nitroreducens</name>
    <dbReference type="NCBI Taxonomy" id="46680"/>
    <lineage>
        <taxon>Bacteria</taxon>
        <taxon>Pseudomonadati</taxon>
        <taxon>Pseudomonadota</taxon>
        <taxon>Gammaproteobacteria</taxon>
        <taxon>Pseudomonadales</taxon>
        <taxon>Pseudomonadaceae</taxon>
        <taxon>Pseudomonas</taxon>
    </lineage>
</organism>
<evidence type="ECO:0000256" key="4">
    <source>
        <dbReference type="ARBA" id="ARBA00023160"/>
    </source>
</evidence>
<evidence type="ECO:0000256" key="1">
    <source>
        <dbReference type="ARBA" id="ARBA00022516"/>
    </source>
</evidence>
<evidence type="ECO:0000313" key="6">
    <source>
        <dbReference type="EMBL" id="OWP49329.1"/>
    </source>
</evidence>
<dbReference type="GO" id="GO:0008770">
    <property type="term" value="F:[acyl-carrier-protein] phosphodiesterase activity"/>
    <property type="evidence" value="ECO:0007669"/>
    <property type="project" value="InterPro"/>
</dbReference>
<dbReference type="Proteomes" id="UP000198145">
    <property type="component" value="Unassembled WGS sequence"/>
</dbReference>
<evidence type="ECO:0000256" key="2">
    <source>
        <dbReference type="ARBA" id="ARBA00022801"/>
    </source>
</evidence>
<dbReference type="Pfam" id="PF04336">
    <property type="entry name" value="ACP_PD"/>
    <property type="match status" value="1"/>
</dbReference>
<keyword evidence="2" id="KW-0378">Hydrolase</keyword>
<evidence type="ECO:0000313" key="7">
    <source>
        <dbReference type="Proteomes" id="UP000198145"/>
    </source>
</evidence>
<dbReference type="AlphaFoldDB" id="A0A2D0ACE5"/>
<keyword evidence="3" id="KW-0443">Lipid metabolism</keyword>
<comment type="caution">
    <text evidence="6">The sequence shown here is derived from an EMBL/GenBank/DDBJ whole genome shotgun (WGS) entry which is preliminary data.</text>
</comment>
<keyword evidence="4" id="KW-0275">Fatty acid biosynthesis</keyword>
<dbReference type="eggNOG" id="COG3124">
    <property type="taxonomic scope" value="Bacteria"/>
</dbReference>
<evidence type="ECO:0000256" key="3">
    <source>
        <dbReference type="ARBA" id="ARBA00023098"/>
    </source>
</evidence>
<dbReference type="PANTHER" id="PTHR38764">
    <property type="entry name" value="ACYL CARRIER PROTEIN PHOSPHODIESTERASE"/>
    <property type="match status" value="1"/>
</dbReference>
<gene>
    <name evidence="6" type="ORF">CEG18_17340</name>
</gene>
<dbReference type="PIRSF" id="PIRSF011489">
    <property type="entry name" value="DUF479"/>
    <property type="match status" value="1"/>
</dbReference>
<accession>A0A2D0ACE5</accession>
<dbReference type="RefSeq" id="WP_088419185.1">
    <property type="nucleotide sequence ID" value="NZ_NJBA01000006.1"/>
</dbReference>
<keyword evidence="4" id="KW-0276">Fatty acid metabolism</keyword>
<dbReference type="InterPro" id="IPR007431">
    <property type="entry name" value="ACP_PD"/>
</dbReference>